<gene>
    <name evidence="2" type="ORF">GWI72_12365</name>
</gene>
<proteinExistence type="predicted"/>
<dbReference type="RefSeq" id="WP_161708803.1">
    <property type="nucleotide sequence ID" value="NZ_JAABLQ010000001.1"/>
</dbReference>
<keyword evidence="3" id="KW-1185">Reference proteome</keyword>
<dbReference type="AlphaFoldDB" id="A0A7X5J8U2"/>
<dbReference type="Proteomes" id="UP000586722">
    <property type="component" value="Unassembled WGS sequence"/>
</dbReference>
<evidence type="ECO:0000256" key="1">
    <source>
        <dbReference type="SAM" id="MobiDB-lite"/>
    </source>
</evidence>
<evidence type="ECO:0000313" key="3">
    <source>
        <dbReference type="Proteomes" id="UP000586722"/>
    </source>
</evidence>
<reference evidence="3" key="1">
    <citation type="submission" date="2020-01" db="EMBL/GenBank/DDBJ databases">
        <authorList>
            <person name="Fang Y."/>
            <person name="Sun R."/>
            <person name="Nie L."/>
            <person name="He J."/>
            <person name="Hao L."/>
            <person name="Wang L."/>
            <person name="Su S."/>
            <person name="Lv E."/>
            <person name="Zhang Z."/>
            <person name="Xie R."/>
            <person name="Liu H."/>
        </authorList>
    </citation>
    <scope>NUCLEOTIDE SEQUENCE [LARGE SCALE GENOMIC DNA]</scope>
    <source>
        <strain evidence="3">XCT-53</strain>
    </source>
</reference>
<name>A0A7X5J8U2_9HYPH</name>
<evidence type="ECO:0000313" key="2">
    <source>
        <dbReference type="EMBL" id="NBN79064.1"/>
    </source>
</evidence>
<dbReference type="EMBL" id="JAABLQ010000001">
    <property type="protein sequence ID" value="NBN79064.1"/>
    <property type="molecule type" value="Genomic_DNA"/>
</dbReference>
<dbReference type="Pfam" id="PF06078">
    <property type="entry name" value="DUF937"/>
    <property type="match status" value="1"/>
</dbReference>
<accession>A0A7X5J8U2</accession>
<sequence length="300" mass="30564">MSDASGLFTSLDPAGVVETMRRQFGLGDADISRAMGALLPAAFAGLKHMTAAPDAMQGFLGFLKAQAPQGGAGDAFSFGQGLAGAQGLAGTQGLAGAQGLAGGLGAAPTAWFFGPAPMQQAIADQVAKITGVQQDAVTALMPVAATLATAQVARPYLQGQARDLFDAFMAGYARGRPKPAPTPAGMMAGYTDAVQSFWTRFLGLDDKAPLAPFWQTGTSETAAARRPAPPAREPAPEKAPEKTPERASGLAPDPAAEAAGATVAGPAAILNDWFAASRAFQETQIRAIESVFDSIEGKTA</sequence>
<comment type="caution">
    <text evidence="2">The sequence shown here is derived from an EMBL/GenBank/DDBJ whole genome shotgun (WGS) entry which is preliminary data.</text>
</comment>
<protein>
    <submittedName>
        <fullName evidence="2">DUF937 domain-containing protein</fullName>
    </submittedName>
</protein>
<feature type="compositionally biased region" description="Basic and acidic residues" evidence="1">
    <location>
        <begin position="234"/>
        <end position="245"/>
    </location>
</feature>
<feature type="compositionally biased region" description="Low complexity" evidence="1">
    <location>
        <begin position="246"/>
        <end position="261"/>
    </location>
</feature>
<dbReference type="InterPro" id="IPR009282">
    <property type="entry name" value="DUF937"/>
</dbReference>
<organism evidence="2 3">
    <name type="scientific">Pannonibacter tanglangensis</name>
    <dbReference type="NCBI Taxonomy" id="2750084"/>
    <lineage>
        <taxon>Bacteria</taxon>
        <taxon>Pseudomonadati</taxon>
        <taxon>Pseudomonadota</taxon>
        <taxon>Alphaproteobacteria</taxon>
        <taxon>Hyphomicrobiales</taxon>
        <taxon>Stappiaceae</taxon>
        <taxon>Pannonibacter</taxon>
    </lineage>
</organism>
<feature type="region of interest" description="Disordered" evidence="1">
    <location>
        <begin position="219"/>
        <end position="261"/>
    </location>
</feature>